<name>A0AA88KXB0_ARTSF</name>
<comment type="similarity">
    <text evidence="1">Belongs to the SIN1 family.</text>
</comment>
<organism evidence="4 5">
    <name type="scientific">Artemia franciscana</name>
    <name type="common">Brine shrimp</name>
    <name type="synonym">Artemia sanfranciscana</name>
    <dbReference type="NCBI Taxonomy" id="6661"/>
    <lineage>
        <taxon>Eukaryota</taxon>
        <taxon>Metazoa</taxon>
        <taxon>Ecdysozoa</taxon>
        <taxon>Arthropoda</taxon>
        <taxon>Crustacea</taxon>
        <taxon>Branchiopoda</taxon>
        <taxon>Anostraca</taxon>
        <taxon>Artemiidae</taxon>
        <taxon>Artemia</taxon>
    </lineage>
</organism>
<comment type="caution">
    <text evidence="4">The sequence shown here is derived from an EMBL/GenBank/DDBJ whole genome shotgun (WGS) entry which is preliminary data.</text>
</comment>
<dbReference type="Pfam" id="PF16978">
    <property type="entry name" value="CRIM"/>
    <property type="match status" value="1"/>
</dbReference>
<dbReference type="GO" id="GO:0031932">
    <property type="term" value="C:TORC2 complex"/>
    <property type="evidence" value="ECO:0007669"/>
    <property type="project" value="InterPro"/>
</dbReference>
<dbReference type="GO" id="GO:0005737">
    <property type="term" value="C:cytoplasm"/>
    <property type="evidence" value="ECO:0007669"/>
    <property type="project" value="TreeGrafter"/>
</dbReference>
<proteinExistence type="inferred from homology"/>
<dbReference type="GO" id="GO:0038203">
    <property type="term" value="P:TORC2 signaling"/>
    <property type="evidence" value="ECO:0007669"/>
    <property type="project" value="TreeGrafter"/>
</dbReference>
<protein>
    <recommendedName>
        <fullName evidence="3">CRIM domain-containing protein</fullName>
    </recommendedName>
</protein>
<evidence type="ECO:0000313" key="5">
    <source>
        <dbReference type="Proteomes" id="UP001187531"/>
    </source>
</evidence>
<dbReference type="GO" id="GO:0005886">
    <property type="term" value="C:plasma membrane"/>
    <property type="evidence" value="ECO:0007669"/>
    <property type="project" value="TreeGrafter"/>
</dbReference>
<keyword evidence="5" id="KW-1185">Reference proteome</keyword>
<sequence>MSDSCLHRSDESHWLREANNELSDSEEEDARRQMSDFDQDDGGASRFRCNTTVRLEKLKNQQKEASETKIVKWKNPLGSAAQGSPFKPRRIPETLVTRSRLTDLLENAKTQEKQPFEEFKKFDGKVQQGVPSKKIQIYVPGNRGFPINVCVTNHATVRDLIGLTCYLWVNESDYDGPIPDPEKLELCLADDDGSPELDFPPWEKTEAVTRFSFNTFAVSERKHVK</sequence>
<evidence type="ECO:0000313" key="4">
    <source>
        <dbReference type="EMBL" id="KAK2705614.1"/>
    </source>
</evidence>
<dbReference type="AlphaFoldDB" id="A0AA88KXB0"/>
<feature type="region of interest" description="Disordered" evidence="2">
    <location>
        <begin position="1"/>
        <end position="48"/>
    </location>
</feature>
<dbReference type="InterPro" id="IPR031567">
    <property type="entry name" value="CRIM_dom"/>
</dbReference>
<dbReference type="GO" id="GO:0005546">
    <property type="term" value="F:phosphatidylinositol-4,5-bisphosphate binding"/>
    <property type="evidence" value="ECO:0007669"/>
    <property type="project" value="TreeGrafter"/>
</dbReference>
<evidence type="ECO:0000256" key="2">
    <source>
        <dbReference type="SAM" id="MobiDB-lite"/>
    </source>
</evidence>
<evidence type="ECO:0000256" key="1">
    <source>
        <dbReference type="ARBA" id="ARBA00009407"/>
    </source>
</evidence>
<reference evidence="4" key="1">
    <citation type="submission" date="2023-07" db="EMBL/GenBank/DDBJ databases">
        <title>Chromosome-level genome assembly of Artemia franciscana.</title>
        <authorList>
            <person name="Jo E."/>
        </authorList>
    </citation>
    <scope>NUCLEOTIDE SEQUENCE</scope>
    <source>
        <tissue evidence="4">Whole body</tissue>
    </source>
</reference>
<evidence type="ECO:0000259" key="3">
    <source>
        <dbReference type="Pfam" id="PF16978"/>
    </source>
</evidence>
<dbReference type="EMBL" id="JAVRJZ010000020">
    <property type="protein sequence ID" value="KAK2705614.1"/>
    <property type="molecule type" value="Genomic_DNA"/>
</dbReference>
<accession>A0AA88KXB0</accession>
<feature type="domain" description="CRIM" evidence="3">
    <location>
        <begin position="98"/>
        <end position="221"/>
    </location>
</feature>
<dbReference type="PANTHER" id="PTHR13335">
    <property type="entry name" value="TARGET OF RAPAMYCIN COMPLEX 2 SUBUNIT MAPKAP1"/>
    <property type="match status" value="1"/>
</dbReference>
<dbReference type="Proteomes" id="UP001187531">
    <property type="component" value="Unassembled WGS sequence"/>
</dbReference>
<dbReference type="InterPro" id="IPR008828">
    <property type="entry name" value="Sin1/Avo1"/>
</dbReference>
<feature type="compositionally biased region" description="Basic and acidic residues" evidence="2">
    <location>
        <begin position="1"/>
        <end position="19"/>
    </location>
</feature>
<dbReference type="PANTHER" id="PTHR13335:SF1">
    <property type="entry name" value="TARGET OF RAPAMYCIN COMPLEX 2 SUBUNIT MAPKAP1"/>
    <property type="match status" value="1"/>
</dbReference>
<gene>
    <name evidence="4" type="ORF">QYM36_015863</name>
</gene>